<evidence type="ECO:0000256" key="2">
    <source>
        <dbReference type="ARBA" id="ARBA00006375"/>
    </source>
</evidence>
<comment type="subcellular location">
    <subcellularLocation>
        <location evidence="1">Mitochondrion inner membrane</location>
        <topology evidence="1">Multi-pass membrane protein</topology>
    </subcellularLocation>
</comment>
<evidence type="ECO:0000256" key="3">
    <source>
        <dbReference type="ARBA" id="ARBA00011245"/>
    </source>
</evidence>
<dbReference type="GO" id="GO:1901029">
    <property type="term" value="P:negative regulation of mitochondrial outer membrane permeabilization involved in apoptotic signaling pathway"/>
    <property type="evidence" value="ECO:0007669"/>
    <property type="project" value="TreeGrafter"/>
</dbReference>
<feature type="transmembrane region" description="Helical" evidence="16">
    <location>
        <begin position="419"/>
        <end position="438"/>
    </location>
</feature>
<dbReference type="Gene3D" id="1.50.40.10">
    <property type="entry name" value="Mitochondrial carrier domain"/>
    <property type="match status" value="1"/>
</dbReference>
<dbReference type="eggNOG" id="KOG0749">
    <property type="taxonomic scope" value="Eukaryota"/>
</dbReference>
<dbReference type="PANTHER" id="PTHR45635">
    <property type="entry name" value="ADP,ATP CARRIER PROTEIN 1-RELATED-RELATED"/>
    <property type="match status" value="1"/>
</dbReference>
<evidence type="ECO:0000256" key="15">
    <source>
        <dbReference type="RuleBase" id="RU000488"/>
    </source>
</evidence>
<dbReference type="WBParaSite" id="BXY_1095000.1">
    <property type="protein sequence ID" value="BXY_1095000.1"/>
    <property type="gene ID" value="BXY_1095000"/>
</dbReference>
<feature type="repeat" description="Solcar" evidence="14">
    <location>
        <begin position="456"/>
        <end position="543"/>
    </location>
</feature>
<evidence type="ECO:0000256" key="10">
    <source>
        <dbReference type="ARBA" id="ARBA00023128"/>
    </source>
</evidence>
<dbReference type="SUPFAM" id="SSF103506">
    <property type="entry name" value="Mitochondrial carrier"/>
    <property type="match status" value="1"/>
</dbReference>
<keyword evidence="11 14" id="KW-0472">Membrane</keyword>
<keyword evidence="10" id="KW-0496">Mitochondrion</keyword>
<dbReference type="GO" id="GO:0140021">
    <property type="term" value="P:mitochondrial ADP transmembrane transport"/>
    <property type="evidence" value="ECO:0007669"/>
    <property type="project" value="InterPro"/>
</dbReference>
<dbReference type="Gene3D" id="3.40.190.10">
    <property type="entry name" value="Periplasmic binding protein-like II"/>
    <property type="match status" value="1"/>
</dbReference>
<proteinExistence type="inferred from homology"/>
<dbReference type="PROSITE" id="PS50920">
    <property type="entry name" value="SOLCAR"/>
    <property type="match status" value="3"/>
</dbReference>
<dbReference type="PRINTS" id="PR00927">
    <property type="entry name" value="ADPTRNSLCASE"/>
</dbReference>
<comment type="subunit">
    <text evidence="3">Monomer.</text>
</comment>
<evidence type="ECO:0000256" key="12">
    <source>
        <dbReference type="ARBA" id="ARBA00024143"/>
    </source>
</evidence>
<name>A0A1I7SD46_BURXY</name>
<evidence type="ECO:0000256" key="8">
    <source>
        <dbReference type="ARBA" id="ARBA00022792"/>
    </source>
</evidence>
<keyword evidence="5" id="KW-0050">Antiport</keyword>
<evidence type="ECO:0000256" key="4">
    <source>
        <dbReference type="ARBA" id="ARBA00022448"/>
    </source>
</evidence>
<evidence type="ECO:0000256" key="6">
    <source>
        <dbReference type="ARBA" id="ARBA00022692"/>
    </source>
</evidence>
<accession>A0A1I7SD46</accession>
<evidence type="ECO:0000256" key="14">
    <source>
        <dbReference type="PROSITE-ProRule" id="PRU00282"/>
    </source>
</evidence>
<dbReference type="InterPro" id="IPR002067">
    <property type="entry name" value="MCP"/>
</dbReference>
<organism evidence="17 18">
    <name type="scientific">Bursaphelenchus xylophilus</name>
    <name type="common">Pinewood nematode worm</name>
    <name type="synonym">Aphelenchoides xylophilus</name>
    <dbReference type="NCBI Taxonomy" id="6326"/>
    <lineage>
        <taxon>Eukaryota</taxon>
        <taxon>Metazoa</taxon>
        <taxon>Ecdysozoa</taxon>
        <taxon>Nematoda</taxon>
        <taxon>Chromadorea</taxon>
        <taxon>Rhabditida</taxon>
        <taxon>Tylenchina</taxon>
        <taxon>Tylenchomorpha</taxon>
        <taxon>Aphelenchoidea</taxon>
        <taxon>Aphelenchoididae</taxon>
        <taxon>Bursaphelenchus</taxon>
    </lineage>
</organism>
<dbReference type="GO" id="GO:1990544">
    <property type="term" value="P:mitochondrial ATP transmembrane transport"/>
    <property type="evidence" value="ECO:0007669"/>
    <property type="project" value="InterPro"/>
</dbReference>
<dbReference type="PRINTS" id="PR00926">
    <property type="entry name" value="MITOCARRIER"/>
</dbReference>
<comment type="catalytic activity">
    <reaction evidence="12">
        <text>ADP(in) + ATP(out) = ADP(out) + ATP(in)</text>
        <dbReference type="Rhea" id="RHEA:34999"/>
        <dbReference type="ChEBI" id="CHEBI:30616"/>
        <dbReference type="ChEBI" id="CHEBI:456216"/>
    </reaction>
    <physiologicalReaction direction="left-to-right" evidence="12">
        <dbReference type="Rhea" id="RHEA:35000"/>
    </physiologicalReaction>
</comment>
<reference evidence="18" key="1">
    <citation type="submission" date="2016-11" db="UniProtKB">
        <authorList>
            <consortium name="WormBaseParasite"/>
        </authorList>
    </citation>
    <scope>IDENTIFICATION</scope>
</reference>
<dbReference type="AlphaFoldDB" id="A0A1I7SD46"/>
<keyword evidence="9 16" id="KW-1133">Transmembrane helix</keyword>
<comment type="function">
    <text evidence="13">ADP:ATP antiporter that mediates import of ADP into the mitochondrial matrix for ATP synthesis, and export of ATP out to fuel the cell. Cycles between the cytoplasmic-open state (c-state) and the matrix-open state (m-state): operates by the alternating access mechanism with a single substrate-binding site intermittently exposed to either the cytosolic (c-state) or matrix (m-state) side of the inner mitochondrial membrane.</text>
</comment>
<feature type="transmembrane region" description="Helical" evidence="16">
    <location>
        <begin position="458"/>
        <end position="479"/>
    </location>
</feature>
<evidence type="ECO:0000256" key="11">
    <source>
        <dbReference type="ARBA" id="ARBA00023136"/>
    </source>
</evidence>
<keyword evidence="7" id="KW-0677">Repeat</keyword>
<feature type="repeat" description="Solcar" evidence="14">
    <location>
        <begin position="254"/>
        <end position="346"/>
    </location>
</feature>
<dbReference type="GO" id="GO:0005471">
    <property type="term" value="F:ATP:ADP antiporter activity"/>
    <property type="evidence" value="ECO:0007669"/>
    <property type="project" value="InterPro"/>
</dbReference>
<evidence type="ECO:0000256" key="13">
    <source>
        <dbReference type="ARBA" id="ARBA00045250"/>
    </source>
</evidence>
<dbReference type="InterPro" id="IPR018108">
    <property type="entry name" value="MCP_transmembrane"/>
</dbReference>
<dbReference type="GO" id="GO:0005743">
    <property type="term" value="C:mitochondrial inner membrane"/>
    <property type="evidence" value="ECO:0007669"/>
    <property type="project" value="UniProtKB-SubCell"/>
</dbReference>
<dbReference type="InterPro" id="IPR023395">
    <property type="entry name" value="MCP_dom_sf"/>
</dbReference>
<protein>
    <submittedName>
        <fullName evidence="18">ADP/ATP translocase</fullName>
    </submittedName>
</protein>
<dbReference type="FunFam" id="1.50.40.10:FF:000002">
    <property type="entry name" value="Putative ADP/ATP translocase 2-like"/>
    <property type="match status" value="1"/>
</dbReference>
<evidence type="ECO:0000313" key="17">
    <source>
        <dbReference type="Proteomes" id="UP000095284"/>
    </source>
</evidence>
<dbReference type="PANTHER" id="PTHR45635:SF14">
    <property type="entry name" value="ADP_ATP TRANSLOCASE"/>
    <property type="match status" value="1"/>
</dbReference>
<feature type="repeat" description="Solcar" evidence="14">
    <location>
        <begin position="359"/>
        <end position="448"/>
    </location>
</feature>
<feature type="transmembrane region" description="Helical" evidence="16">
    <location>
        <begin position="218"/>
        <end position="237"/>
    </location>
</feature>
<evidence type="ECO:0000256" key="7">
    <source>
        <dbReference type="ARBA" id="ARBA00022737"/>
    </source>
</evidence>
<dbReference type="InterPro" id="IPR002113">
    <property type="entry name" value="ADT_euk_type"/>
</dbReference>
<dbReference type="Proteomes" id="UP000095284">
    <property type="component" value="Unplaced"/>
</dbReference>
<evidence type="ECO:0000256" key="16">
    <source>
        <dbReference type="SAM" id="Phobius"/>
    </source>
</evidence>
<comment type="similarity">
    <text evidence="2 15">Belongs to the mitochondrial carrier (TC 2.A.29) family.</text>
</comment>
<evidence type="ECO:0000256" key="1">
    <source>
        <dbReference type="ARBA" id="ARBA00004448"/>
    </source>
</evidence>
<evidence type="ECO:0000256" key="9">
    <source>
        <dbReference type="ARBA" id="ARBA00022989"/>
    </source>
</evidence>
<keyword evidence="4 15" id="KW-0813">Transport</keyword>
<feature type="transmembrane region" description="Helical" evidence="16">
    <location>
        <begin position="107"/>
        <end position="127"/>
    </location>
</feature>
<keyword evidence="8" id="KW-0999">Mitochondrion inner membrane</keyword>
<dbReference type="Pfam" id="PF00153">
    <property type="entry name" value="Mito_carr"/>
    <property type="match status" value="3"/>
</dbReference>
<sequence>MSTTDAQSIFVSNRTSNAHTWGSLWIERCCLGKSLILRFTNFKESAPPYFAFRLFGSTTVGVNAKSIDTGFRAGGNPTKVARSVHDVWQSCWLAGGRSAETWRRLPINPLFLILAIAKLLNIIAARLNLTIVPTLDHSIPGETDYGANINGKIVGILENVVNGTVDTIAMTYTNDHRFNSHFAFSRPVFFAAGRVLAIRQKEDFSGYFSFFKSYQQTAWIGIAVSLIVQCLFSVFVASAETKLRKKMPEHEKTKKFLIDLASGGGAAAVSKTAMAPIERVKLLLQSQHASTTITVDKRYKGITDILVRVPKEQGLTALWRGNMANVLRYFPTQALNFAFKDTYKRVFLHGVDKDKQFWRFFAGNLASGGVAGATSLCFVYPLDFARTRLATDIGKGATREFKGMGDCLMRVAKSDGIVGLYRGFIISVQGIFIYRASYFGLYDTIKPMFMPGGKQVNFFVAWGIAQVVTVTSGFLAYPFDTVRRRMMMQSGRKDVMYKNTLDCIRKMYKTEGPRAFFHGTLSNIYRGTGAALVLALYDEIHKYL</sequence>
<keyword evidence="6 14" id="KW-0812">Transmembrane</keyword>
<evidence type="ECO:0000313" key="18">
    <source>
        <dbReference type="WBParaSite" id="BXY_1095000.1"/>
    </source>
</evidence>
<dbReference type="SUPFAM" id="SSF53850">
    <property type="entry name" value="Periplasmic binding protein-like II"/>
    <property type="match status" value="1"/>
</dbReference>
<evidence type="ECO:0000256" key="5">
    <source>
        <dbReference type="ARBA" id="ARBA00022449"/>
    </source>
</evidence>